<gene>
    <name evidence="1" type="ORF">HCBG_00742</name>
</gene>
<accession>C0NC96</accession>
<organism evidence="1 2">
    <name type="scientific">Ajellomyces capsulatus (strain G186AR / H82 / ATCC MYA-2454 / RMSCC 2432)</name>
    <name type="common">Darling's disease fungus</name>
    <name type="synonym">Histoplasma capsulatum</name>
    <dbReference type="NCBI Taxonomy" id="447093"/>
    <lineage>
        <taxon>Eukaryota</taxon>
        <taxon>Fungi</taxon>
        <taxon>Dikarya</taxon>
        <taxon>Ascomycota</taxon>
        <taxon>Pezizomycotina</taxon>
        <taxon>Eurotiomycetes</taxon>
        <taxon>Eurotiomycetidae</taxon>
        <taxon>Onygenales</taxon>
        <taxon>Ajellomycetaceae</taxon>
        <taxon>Histoplasma</taxon>
    </lineage>
</organism>
<dbReference type="Proteomes" id="UP000001631">
    <property type="component" value="Unassembled WGS sequence"/>
</dbReference>
<dbReference type="GeneID" id="69033759"/>
<dbReference type="EMBL" id="GG663363">
    <property type="protein sequence ID" value="EEH11287.1"/>
    <property type="molecule type" value="Genomic_DNA"/>
</dbReference>
<evidence type="ECO:0000313" key="2">
    <source>
        <dbReference type="Proteomes" id="UP000001631"/>
    </source>
</evidence>
<name>C0NC96_AJECG</name>
<keyword evidence="2" id="KW-1185">Reference proteome</keyword>
<reference evidence="1" key="1">
    <citation type="submission" date="2009-02" db="EMBL/GenBank/DDBJ databases">
        <title>The Genome Sequence of Ajellomyces capsulatus strain G186AR.</title>
        <authorList>
            <consortium name="The Broad Institute Genome Sequencing Platform"/>
            <person name="Champion M."/>
            <person name="Cuomo C."/>
            <person name="Ma L.-J."/>
            <person name="Henn M.R."/>
            <person name="Sil A."/>
            <person name="Goldman B."/>
            <person name="Young S.K."/>
            <person name="Kodira C.D."/>
            <person name="Zeng Q."/>
            <person name="Koehrsen M."/>
            <person name="Alvarado L."/>
            <person name="Berlin A."/>
            <person name="Borenstein D."/>
            <person name="Chen Z."/>
            <person name="Engels R."/>
            <person name="Freedman E."/>
            <person name="Gellesch M."/>
            <person name="Goldberg J."/>
            <person name="Griggs A."/>
            <person name="Gujja S."/>
            <person name="Heiman D."/>
            <person name="Hepburn T."/>
            <person name="Howarth C."/>
            <person name="Jen D."/>
            <person name="Larson L."/>
            <person name="Lewis B."/>
            <person name="Mehta T."/>
            <person name="Park D."/>
            <person name="Pearson M."/>
            <person name="Roberts A."/>
            <person name="Saif S."/>
            <person name="Shea T."/>
            <person name="Shenoy N."/>
            <person name="Sisk P."/>
            <person name="Stolte C."/>
            <person name="Sykes S."/>
            <person name="Walk T."/>
            <person name="White J."/>
            <person name="Yandava C."/>
            <person name="Klein B."/>
            <person name="McEwen J.G."/>
            <person name="Puccia R."/>
            <person name="Goldman G.H."/>
            <person name="Felipe M.S."/>
            <person name="Nino-Vega G."/>
            <person name="San-Blas G."/>
            <person name="Taylor J."/>
            <person name="Mendoza L."/>
            <person name="Galagan J."/>
            <person name="Nusbaum C."/>
            <person name="Birren B."/>
        </authorList>
    </citation>
    <scope>NUCLEOTIDE SEQUENCE</scope>
    <source>
        <strain evidence="1">G186AR</strain>
    </source>
</reference>
<dbReference type="InParanoid" id="C0NC96"/>
<sequence>MRLRSRESGLLAQVAYRAPYHLSCKPGEVIRGLSTNNVKSDWTGAISTMSLFPGPGSFHQHGHEGQPNTLSAKQFWSTKGMAILEDVTGQQAAAPLLDKQNINITTSKPIAV</sequence>
<protein>
    <submittedName>
        <fullName evidence="1">Uncharacterized protein</fullName>
    </submittedName>
</protein>
<dbReference type="AlphaFoldDB" id="C0NC96"/>
<proteinExistence type="predicted"/>
<dbReference type="RefSeq" id="XP_045291767.1">
    <property type="nucleotide sequence ID" value="XM_045427792.1"/>
</dbReference>
<dbReference type="HOGENOM" id="CLU_2145122_0_0_1"/>
<evidence type="ECO:0000313" key="1">
    <source>
        <dbReference type="EMBL" id="EEH11287.1"/>
    </source>
</evidence>